<evidence type="ECO:0000313" key="2">
    <source>
        <dbReference type="Proteomes" id="UP001209229"/>
    </source>
</evidence>
<accession>A0AAE3M5S0</accession>
<sequence>MKQMKYYISVFLILSIAMTFSHIVAQNFTVKGVVLNAETNMPVEFANIGVENTYLGTASDLNGYFELELSNALSDKTVMISAVGYKTKSFAVSNWVDVEDVKIQLIPMNYDLSEVDVTAKSKIGYGIIKSASNLISDNYNTHAFSYKCFLNTSNGNGNESSQIFLMTDKTGYQSRTFTDAFENRNYKVIENSKQEEPQSFSEGLTFIDQVINSDIVRCPGNILSTESVSDFEIKIEGTDVFDGDSVWVISYESNKPTIQNCGDPNANSYSGKIWITVNNNVILKNSSVVTRNNTFIHGNDFNEPQNAPEAKVQYETEVTYRKSEEGFILNTVDYKYTINSKVSKVFLKVIDVIPFDGSIKGRQYFNNEKYNSHFWNSFKKPE</sequence>
<proteinExistence type="predicted"/>
<keyword evidence="2" id="KW-1185">Reference proteome</keyword>
<protein>
    <submittedName>
        <fullName evidence="1">Carboxypeptidase-like regulatory domain-containing protein</fullName>
    </submittedName>
</protein>
<evidence type="ECO:0000313" key="1">
    <source>
        <dbReference type="EMBL" id="MCW3787639.1"/>
    </source>
</evidence>
<keyword evidence="1" id="KW-0378">Hydrolase</keyword>
<dbReference type="Proteomes" id="UP001209229">
    <property type="component" value="Unassembled WGS sequence"/>
</dbReference>
<name>A0AAE3M5S0_9BACT</name>
<dbReference type="InterPro" id="IPR008969">
    <property type="entry name" value="CarboxyPept-like_regulatory"/>
</dbReference>
<keyword evidence="1" id="KW-0645">Protease</keyword>
<dbReference type="Gene3D" id="2.60.40.1120">
    <property type="entry name" value="Carboxypeptidase-like, regulatory domain"/>
    <property type="match status" value="1"/>
</dbReference>
<comment type="caution">
    <text evidence="1">The sequence shown here is derived from an EMBL/GenBank/DDBJ whole genome shotgun (WGS) entry which is preliminary data.</text>
</comment>
<dbReference type="EMBL" id="JAPDPJ010000033">
    <property type="protein sequence ID" value="MCW3787639.1"/>
    <property type="molecule type" value="Genomic_DNA"/>
</dbReference>
<dbReference type="GO" id="GO:0004180">
    <property type="term" value="F:carboxypeptidase activity"/>
    <property type="evidence" value="ECO:0007669"/>
    <property type="project" value="UniProtKB-KW"/>
</dbReference>
<gene>
    <name evidence="1" type="ORF">OM075_14280</name>
</gene>
<dbReference type="SUPFAM" id="SSF49464">
    <property type="entry name" value="Carboxypeptidase regulatory domain-like"/>
    <property type="match status" value="1"/>
</dbReference>
<keyword evidence="1" id="KW-0121">Carboxypeptidase</keyword>
<dbReference type="AlphaFoldDB" id="A0AAE3M5S0"/>
<organism evidence="1 2">
    <name type="scientific">Plebeiibacterium sediminum</name>
    <dbReference type="NCBI Taxonomy" id="2992112"/>
    <lineage>
        <taxon>Bacteria</taxon>
        <taxon>Pseudomonadati</taxon>
        <taxon>Bacteroidota</taxon>
        <taxon>Bacteroidia</taxon>
        <taxon>Marinilabiliales</taxon>
        <taxon>Marinilabiliaceae</taxon>
        <taxon>Plebeiibacterium</taxon>
    </lineage>
</organism>
<dbReference type="Pfam" id="PF13715">
    <property type="entry name" value="CarbopepD_reg_2"/>
    <property type="match status" value="1"/>
</dbReference>
<reference evidence="1" key="1">
    <citation type="submission" date="2022-10" db="EMBL/GenBank/DDBJ databases">
        <authorList>
            <person name="Yu W.X."/>
        </authorList>
    </citation>
    <scope>NUCLEOTIDE SEQUENCE</scope>
    <source>
        <strain evidence="1">AAT</strain>
    </source>
</reference>